<evidence type="ECO:0000256" key="2">
    <source>
        <dbReference type="ARBA" id="ARBA00007404"/>
    </source>
</evidence>
<evidence type="ECO:0000256" key="5">
    <source>
        <dbReference type="ARBA" id="ARBA00022695"/>
    </source>
</evidence>
<feature type="region of interest" description="Disordered" evidence="10">
    <location>
        <begin position="697"/>
        <end position="747"/>
    </location>
</feature>
<dbReference type="Pfam" id="PF00013">
    <property type="entry name" value="KH_1"/>
    <property type="match status" value="1"/>
</dbReference>
<evidence type="ECO:0000256" key="10">
    <source>
        <dbReference type="SAM" id="MobiDB-lite"/>
    </source>
</evidence>
<dbReference type="EC" id="2.7.7.8" evidence="9"/>
<evidence type="ECO:0000256" key="7">
    <source>
        <dbReference type="ARBA" id="ARBA00022842"/>
    </source>
</evidence>
<feature type="domain" description="S1 motif" evidence="11">
    <location>
        <begin position="623"/>
        <end position="691"/>
    </location>
</feature>
<comment type="function">
    <text evidence="9">Involved in mRNA degradation. Catalyzes the phosphorolysis of single-stranded polyribonucleotides processively in the 3'- to 5'-direction.</text>
</comment>
<dbReference type="CDD" id="cd11364">
    <property type="entry name" value="RNase_PH_PNPase_2"/>
    <property type="match status" value="1"/>
</dbReference>
<dbReference type="SUPFAM" id="SSF54211">
    <property type="entry name" value="Ribosomal protein S5 domain 2-like"/>
    <property type="match status" value="2"/>
</dbReference>
<dbReference type="NCBIfam" id="NF008805">
    <property type="entry name" value="PRK11824.1"/>
    <property type="match status" value="1"/>
</dbReference>
<keyword evidence="5 9" id="KW-0548">Nucleotidyltransferase</keyword>
<dbReference type="PIRSF" id="PIRSF005499">
    <property type="entry name" value="PNPase"/>
    <property type="match status" value="1"/>
</dbReference>
<dbReference type="InterPro" id="IPR015848">
    <property type="entry name" value="PNPase_PH_RNA-bd_bac/org-type"/>
</dbReference>
<dbReference type="Pfam" id="PF00575">
    <property type="entry name" value="S1"/>
    <property type="match status" value="1"/>
</dbReference>
<dbReference type="CDD" id="cd11363">
    <property type="entry name" value="RNase_PH_PNPase_1"/>
    <property type="match status" value="1"/>
</dbReference>
<evidence type="ECO:0000256" key="3">
    <source>
        <dbReference type="ARBA" id="ARBA00022490"/>
    </source>
</evidence>
<comment type="caution">
    <text evidence="12">The sequence shown here is derived from an EMBL/GenBank/DDBJ whole genome shotgun (WGS) entry which is preliminary data.</text>
</comment>
<dbReference type="InterPro" id="IPR015847">
    <property type="entry name" value="ExoRNase_PH_dom2"/>
</dbReference>
<dbReference type="SUPFAM" id="SSF50249">
    <property type="entry name" value="Nucleic acid-binding proteins"/>
    <property type="match status" value="1"/>
</dbReference>
<dbReference type="SUPFAM" id="SSF55666">
    <property type="entry name" value="Ribonuclease PH domain 2-like"/>
    <property type="match status" value="2"/>
</dbReference>
<reference evidence="12 13" key="1">
    <citation type="submission" date="2018-05" db="EMBL/GenBank/DDBJ databases">
        <title>Genomic Encyclopedia of Type Strains, Phase IV (KMG-IV): sequencing the most valuable type-strain genomes for metagenomic binning, comparative biology and taxonomic classification.</title>
        <authorList>
            <person name="Goeker M."/>
        </authorList>
    </citation>
    <scope>NUCLEOTIDE SEQUENCE [LARGE SCALE GENOMIC DNA]</scope>
    <source>
        <strain evidence="12 13">DSM 18773</strain>
    </source>
</reference>
<keyword evidence="7 9" id="KW-0460">Magnesium</keyword>
<dbReference type="Pfam" id="PF01138">
    <property type="entry name" value="RNase_PH"/>
    <property type="match status" value="2"/>
</dbReference>
<dbReference type="GO" id="GO:0006396">
    <property type="term" value="P:RNA processing"/>
    <property type="evidence" value="ECO:0007669"/>
    <property type="project" value="InterPro"/>
</dbReference>
<dbReference type="GO" id="GO:0000175">
    <property type="term" value="F:3'-5'-RNA exonuclease activity"/>
    <property type="evidence" value="ECO:0007669"/>
    <property type="project" value="TreeGrafter"/>
</dbReference>
<dbReference type="FunFam" id="3.30.230.70:FF:000002">
    <property type="entry name" value="Polyribonucleotide nucleotidyltransferase"/>
    <property type="match status" value="1"/>
</dbReference>
<feature type="binding site" evidence="9">
    <location>
        <position position="493"/>
    </location>
    <ligand>
        <name>Mg(2+)</name>
        <dbReference type="ChEBI" id="CHEBI:18420"/>
    </ligand>
</feature>
<evidence type="ECO:0000259" key="11">
    <source>
        <dbReference type="PROSITE" id="PS50126"/>
    </source>
</evidence>
<dbReference type="GO" id="GO:0004654">
    <property type="term" value="F:polyribonucleotide nucleotidyltransferase activity"/>
    <property type="evidence" value="ECO:0007669"/>
    <property type="project" value="UniProtKB-UniRule"/>
</dbReference>
<comment type="similarity">
    <text evidence="2 9">Belongs to the polyribonucleotide nucleotidyltransferase family.</text>
</comment>
<dbReference type="HAMAP" id="MF_01595">
    <property type="entry name" value="PNPase"/>
    <property type="match status" value="1"/>
</dbReference>
<dbReference type="Proteomes" id="UP000245634">
    <property type="component" value="Unassembled WGS sequence"/>
</dbReference>
<dbReference type="InterPro" id="IPR020568">
    <property type="entry name" value="Ribosomal_Su5_D2-typ_SF"/>
</dbReference>
<protein>
    <recommendedName>
        <fullName evidence="9">Polyribonucleotide nucleotidyltransferase</fullName>
        <ecNumber evidence="9">2.7.7.8</ecNumber>
    </recommendedName>
    <alternativeName>
        <fullName evidence="9">Polynucleotide phosphorylase</fullName>
        <shortName evidence="9">PNPase</shortName>
    </alternativeName>
</protein>
<dbReference type="SMART" id="SM00316">
    <property type="entry name" value="S1"/>
    <property type="match status" value="1"/>
</dbReference>
<dbReference type="InterPro" id="IPR001247">
    <property type="entry name" value="ExoRNase_PH_dom1"/>
</dbReference>
<dbReference type="SMART" id="SM00322">
    <property type="entry name" value="KH"/>
    <property type="match status" value="1"/>
</dbReference>
<dbReference type="PROSITE" id="PS50084">
    <property type="entry name" value="KH_TYPE_1"/>
    <property type="match status" value="1"/>
</dbReference>
<dbReference type="PANTHER" id="PTHR11252:SF0">
    <property type="entry name" value="POLYRIBONUCLEOTIDE NUCLEOTIDYLTRANSFERASE 1, MITOCHONDRIAL"/>
    <property type="match status" value="1"/>
</dbReference>
<dbReference type="Gene3D" id="2.40.50.140">
    <property type="entry name" value="Nucleic acid-binding proteins"/>
    <property type="match status" value="1"/>
</dbReference>
<dbReference type="InterPro" id="IPR036612">
    <property type="entry name" value="KH_dom_type_1_sf"/>
</dbReference>
<dbReference type="InterPro" id="IPR004087">
    <property type="entry name" value="KH_dom"/>
</dbReference>
<dbReference type="PANTHER" id="PTHR11252">
    <property type="entry name" value="POLYRIBONUCLEOTIDE NUCLEOTIDYLTRANSFERASE"/>
    <property type="match status" value="1"/>
</dbReference>
<dbReference type="EMBL" id="QGGL01000009">
    <property type="protein sequence ID" value="PWK12661.1"/>
    <property type="molecule type" value="Genomic_DNA"/>
</dbReference>
<keyword evidence="6 9" id="KW-0479">Metal-binding</keyword>
<dbReference type="InterPro" id="IPR027408">
    <property type="entry name" value="PNPase/RNase_PH_dom_sf"/>
</dbReference>
<feature type="binding site" evidence="9">
    <location>
        <position position="487"/>
    </location>
    <ligand>
        <name>Mg(2+)</name>
        <dbReference type="ChEBI" id="CHEBI:18420"/>
    </ligand>
</feature>
<dbReference type="GO" id="GO:0000287">
    <property type="term" value="F:magnesium ion binding"/>
    <property type="evidence" value="ECO:0007669"/>
    <property type="project" value="UniProtKB-UniRule"/>
</dbReference>
<sequence>MHKTFTTTLGGRTLSIEIGKVAKQASGSCLVRYGDTVVLSTVTASKEPKDLDFFPLTVNYEERLYSVGKIPGGFIKREGRPSEKAILSSRLIDRPIRPLFPEGFRNDIQVMDIVMSVDQDCAPEIVAMLGTSVALMTSNVPFEGPIAGVIVGRIDGELIVNPTVEQSALSDMHLVVAGTKHAINMVEAGAKEVTEVDMIEAIMFGHDRIKELVEFQEQIVAELQPAKMEVVLHTVDAVINEKVRALATDKLKEAIRTFDKHEREQNISAVKDEVKTALLADLGEESFGANAKDINEVLYDIVKEQVRYSIVHEGVRPDGRKIDEVRPIDSVVGILPRVHGSGLFTRGQTQVLSVCTLGVLGDAQEIDGIGLEEEKRFMHHYNFPPFSVGEARPLRAPSRRDIGHGALGERAMEPVIPDKESFPYTIRLVSEVLESNGSSSQASICGSILAMMDAGVPIKAPVSGVAMGLIADGDKMAVLTDIQGMEDHLGDMDFKVAGTAKGITALQMDIKIKGITRQVLETAMEQAHRGRAHILEKMMEALAEPREDLSQYAPRIITLRINPDKIRDVIGPGGRVINKIIDETGVKIDIEQDGRVFIAATNGEAGAKARAIIEGIVKEVEAGVTYNGKVTRVEKYGAFVEVLPGKEGLVHISQLGEERVANTEDVVKVGDSLLVKCTEIDPQGRVNLSHKEALRELKGLPPLPVSETRPPRRENRDGDRGPRGDRGGDRGGDRRSNNDRPREETKQ</sequence>
<keyword evidence="8 9" id="KW-0694">RNA-binding</keyword>
<comment type="cofactor">
    <cofactor evidence="9">
        <name>Mg(2+)</name>
        <dbReference type="ChEBI" id="CHEBI:18420"/>
    </cofactor>
</comment>
<evidence type="ECO:0000256" key="1">
    <source>
        <dbReference type="ARBA" id="ARBA00004496"/>
    </source>
</evidence>
<gene>
    <name evidence="9" type="primary">pnp</name>
    <name evidence="12" type="ORF">C7459_10913</name>
</gene>
<dbReference type="FunFam" id="3.30.230.70:FF:000001">
    <property type="entry name" value="Polyribonucleotide nucleotidyltransferase"/>
    <property type="match status" value="1"/>
</dbReference>
<evidence type="ECO:0000256" key="8">
    <source>
        <dbReference type="ARBA" id="ARBA00022884"/>
    </source>
</evidence>
<dbReference type="FunFam" id="2.40.50.140:FF:000023">
    <property type="entry name" value="Polyribonucleotide nucleotidyltransferase"/>
    <property type="match status" value="1"/>
</dbReference>
<evidence type="ECO:0000256" key="4">
    <source>
        <dbReference type="ARBA" id="ARBA00022679"/>
    </source>
</evidence>
<keyword evidence="13" id="KW-1185">Reference proteome</keyword>
<dbReference type="AlphaFoldDB" id="A0A316D9P3"/>
<organism evidence="12 13">
    <name type="scientific">Tumebacillus permanentifrigoris</name>
    <dbReference type="NCBI Taxonomy" id="378543"/>
    <lineage>
        <taxon>Bacteria</taxon>
        <taxon>Bacillati</taxon>
        <taxon>Bacillota</taxon>
        <taxon>Bacilli</taxon>
        <taxon>Bacillales</taxon>
        <taxon>Alicyclobacillaceae</taxon>
        <taxon>Tumebacillus</taxon>
    </lineage>
</organism>
<dbReference type="InterPro" id="IPR003029">
    <property type="entry name" value="S1_domain"/>
</dbReference>
<dbReference type="Gene3D" id="3.30.1370.10">
    <property type="entry name" value="K Homology domain, type 1"/>
    <property type="match status" value="1"/>
</dbReference>
<dbReference type="GO" id="GO:0003723">
    <property type="term" value="F:RNA binding"/>
    <property type="evidence" value="ECO:0007669"/>
    <property type="project" value="UniProtKB-UniRule"/>
</dbReference>
<dbReference type="NCBIfam" id="TIGR03591">
    <property type="entry name" value="polynuc_phos"/>
    <property type="match status" value="1"/>
</dbReference>
<dbReference type="RefSeq" id="WP_109689268.1">
    <property type="nucleotide sequence ID" value="NZ_QGGL01000009.1"/>
</dbReference>
<dbReference type="InterPro" id="IPR012340">
    <property type="entry name" value="NA-bd_OB-fold"/>
</dbReference>
<comment type="subcellular location">
    <subcellularLocation>
        <location evidence="1 9">Cytoplasm</location>
    </subcellularLocation>
</comment>
<dbReference type="InterPro" id="IPR004088">
    <property type="entry name" value="KH_dom_type_1"/>
</dbReference>
<accession>A0A316D9P3</accession>
<dbReference type="Pfam" id="PF03726">
    <property type="entry name" value="PNPase"/>
    <property type="match status" value="1"/>
</dbReference>
<proteinExistence type="inferred from homology"/>
<evidence type="ECO:0000256" key="9">
    <source>
        <dbReference type="HAMAP-Rule" id="MF_01595"/>
    </source>
</evidence>
<dbReference type="Gene3D" id="3.30.230.70">
    <property type="entry name" value="GHMP Kinase, N-terminal domain"/>
    <property type="match status" value="2"/>
</dbReference>
<dbReference type="InterPro" id="IPR036345">
    <property type="entry name" value="ExoRNase_PH_dom2_sf"/>
</dbReference>
<feature type="compositionally biased region" description="Basic and acidic residues" evidence="10">
    <location>
        <begin position="709"/>
        <end position="747"/>
    </location>
</feature>
<evidence type="ECO:0000313" key="13">
    <source>
        <dbReference type="Proteomes" id="UP000245634"/>
    </source>
</evidence>
<dbReference type="InterPro" id="IPR012162">
    <property type="entry name" value="PNPase"/>
</dbReference>
<evidence type="ECO:0000256" key="6">
    <source>
        <dbReference type="ARBA" id="ARBA00022723"/>
    </source>
</evidence>
<dbReference type="OrthoDB" id="9804305at2"/>
<dbReference type="CDD" id="cd04472">
    <property type="entry name" value="S1_PNPase"/>
    <property type="match status" value="1"/>
</dbReference>
<dbReference type="FunFam" id="3.30.1370.10:FF:000001">
    <property type="entry name" value="Polyribonucleotide nucleotidyltransferase"/>
    <property type="match status" value="1"/>
</dbReference>
<dbReference type="GO" id="GO:0006402">
    <property type="term" value="P:mRNA catabolic process"/>
    <property type="evidence" value="ECO:0007669"/>
    <property type="project" value="UniProtKB-UniRule"/>
</dbReference>
<keyword evidence="3 9" id="KW-0963">Cytoplasm</keyword>
<name>A0A316D9P3_9BACL</name>
<dbReference type="CDD" id="cd02393">
    <property type="entry name" value="KH-I_PNPase"/>
    <property type="match status" value="1"/>
</dbReference>
<keyword evidence="4 9" id="KW-0808">Transferase</keyword>
<dbReference type="SUPFAM" id="SSF54791">
    <property type="entry name" value="Eukaryotic type KH-domain (KH-domain type I)"/>
    <property type="match status" value="1"/>
</dbReference>
<dbReference type="Pfam" id="PF03725">
    <property type="entry name" value="RNase_PH_C"/>
    <property type="match status" value="2"/>
</dbReference>
<dbReference type="GO" id="GO:0005829">
    <property type="term" value="C:cytosol"/>
    <property type="evidence" value="ECO:0007669"/>
    <property type="project" value="TreeGrafter"/>
</dbReference>
<comment type="catalytic activity">
    <reaction evidence="9">
        <text>RNA(n+1) + phosphate = RNA(n) + a ribonucleoside 5'-diphosphate</text>
        <dbReference type="Rhea" id="RHEA:22096"/>
        <dbReference type="Rhea" id="RHEA-COMP:14527"/>
        <dbReference type="Rhea" id="RHEA-COMP:17342"/>
        <dbReference type="ChEBI" id="CHEBI:43474"/>
        <dbReference type="ChEBI" id="CHEBI:57930"/>
        <dbReference type="ChEBI" id="CHEBI:140395"/>
        <dbReference type="EC" id="2.7.7.8"/>
    </reaction>
</comment>
<dbReference type="PROSITE" id="PS50126">
    <property type="entry name" value="S1"/>
    <property type="match status" value="1"/>
</dbReference>
<evidence type="ECO:0000313" key="12">
    <source>
        <dbReference type="EMBL" id="PWK12661.1"/>
    </source>
</evidence>